<dbReference type="EMBL" id="CABVHX010000002">
    <property type="protein sequence ID" value="VVN72882.1"/>
    <property type="molecule type" value="Genomic_DNA"/>
</dbReference>
<feature type="transmembrane region" description="Helical" evidence="1">
    <location>
        <begin position="26"/>
        <end position="48"/>
    </location>
</feature>
<keyword evidence="1" id="KW-1133">Transmembrane helix</keyword>
<name>A0A5E7A1Y3_PSEFL</name>
<dbReference type="RefSeq" id="WP_150601557.1">
    <property type="nucleotide sequence ID" value="NZ_CABVHX010000002.1"/>
</dbReference>
<protein>
    <submittedName>
        <fullName evidence="2">Uncharacterized protein</fullName>
    </submittedName>
</protein>
<dbReference type="AlphaFoldDB" id="A0A5E7A1Y3"/>
<proteinExistence type="predicted"/>
<dbReference type="Proteomes" id="UP000325375">
    <property type="component" value="Unassembled WGS sequence"/>
</dbReference>
<keyword evidence="1" id="KW-0812">Transmembrane</keyword>
<sequence length="211" mass="24170">MTENADTTELDKKRWPEKHYTISHMILNYVTIVALLIGGVWVVFNVLYVKQEQSIAAFTLRELQQKTNLMPHIRSKVTTNIKTQKQGVSIVQVRVELSNLGSEAQRVFLDDGALSVIKIEFKDGLPQYQSERTVGKTRYKGQLRQIQNYLDLGAGETYELSFIFQIEDAGTYLVRFLAVMDSPYLEKYKNKVAMPAGYDYSTGEDQYIIIP</sequence>
<organism evidence="2 3">
    <name type="scientific">Pseudomonas fluorescens</name>
    <dbReference type="NCBI Taxonomy" id="294"/>
    <lineage>
        <taxon>Bacteria</taxon>
        <taxon>Pseudomonadati</taxon>
        <taxon>Pseudomonadota</taxon>
        <taxon>Gammaproteobacteria</taxon>
        <taxon>Pseudomonadales</taxon>
        <taxon>Pseudomonadaceae</taxon>
        <taxon>Pseudomonas</taxon>
    </lineage>
</organism>
<evidence type="ECO:0000313" key="2">
    <source>
        <dbReference type="EMBL" id="VVN72882.1"/>
    </source>
</evidence>
<reference evidence="2 3" key="1">
    <citation type="submission" date="2019-09" db="EMBL/GenBank/DDBJ databases">
        <authorList>
            <person name="Chandra G."/>
            <person name="Truman W A."/>
        </authorList>
    </citation>
    <scope>NUCLEOTIDE SEQUENCE [LARGE SCALE GENOMIC DNA]</scope>
    <source>
        <strain evidence="2">PS718</strain>
    </source>
</reference>
<evidence type="ECO:0000313" key="3">
    <source>
        <dbReference type="Proteomes" id="UP000325375"/>
    </source>
</evidence>
<evidence type="ECO:0000256" key="1">
    <source>
        <dbReference type="SAM" id="Phobius"/>
    </source>
</evidence>
<gene>
    <name evidence="2" type="ORF">PS718_00535</name>
</gene>
<keyword evidence="1" id="KW-0472">Membrane</keyword>
<accession>A0A5E7A1Y3</accession>